<dbReference type="CDD" id="cd06575">
    <property type="entry name" value="PASTA_Pbp2x-like_2"/>
    <property type="match status" value="1"/>
</dbReference>
<dbReference type="InterPro" id="IPR036138">
    <property type="entry name" value="PBP_dimer_sf"/>
</dbReference>
<dbReference type="GO" id="GO:0008658">
    <property type="term" value="F:penicillin binding"/>
    <property type="evidence" value="ECO:0007669"/>
    <property type="project" value="InterPro"/>
</dbReference>
<dbReference type="SUPFAM" id="SSF56519">
    <property type="entry name" value="Penicillin binding protein dimerisation domain"/>
    <property type="match status" value="1"/>
</dbReference>
<dbReference type="InterPro" id="IPR001460">
    <property type="entry name" value="PCN-bd_Tpept"/>
</dbReference>
<dbReference type="GO" id="GO:0009002">
    <property type="term" value="F:serine-type D-Ala-D-Ala carboxypeptidase activity"/>
    <property type="evidence" value="ECO:0007669"/>
    <property type="project" value="UniProtKB-EC"/>
</dbReference>
<dbReference type="PROSITE" id="PS51178">
    <property type="entry name" value="PASTA"/>
    <property type="match status" value="1"/>
</dbReference>
<name>A0A644V0X4_9ZZZZ</name>
<dbReference type="PANTHER" id="PTHR30627:SF1">
    <property type="entry name" value="PEPTIDOGLYCAN D,D-TRANSPEPTIDASE FTSI"/>
    <property type="match status" value="1"/>
</dbReference>
<sequence length="713" mass="79789">MPDKRKNIVVRFGIVYFIISILFLLVIYKIVQIQFFEKDEWMKLAEKQKISDITVRPKRGNIFASDGRLLASSIPTYYVYMDLRVPALNKDDGKLFYENLDSLSLALSKFFGDKSKVQYRNTLLKAFREQNGNLQLYPKRISYAQLKDLRKLPLYRLGRNRSGLFTREFVRRVKPFGSLASRTIGDVYADEVKGGRSGIEGSFNEQLLGIPGVSTRQKVANKYLETVEVEPIDGLDVYTTLDIEIQDIAEKALRDTIGALGAKSGCIVVMEVQTGEVKAMVNLDYDEKSDSYYEGKNHALTDRMEPGSTFKVASLIAVLDEGKVKINDVFDIEGGILPIANRLMKDHNYHRGGYDKLHVNEIIQASSNVGTSKMVMKSFGDKPEKYIEKLYDLRLNDSLPLQMKGVAKPWIKHPKKDKNEWYKTSLAWISIGYETKIPPIYTLTLFNAIANEGKMVKPLFVKTIKRNEEVVQAFETEVLKESICKPTTLKEVQQTLKEVVDGKFATAKTAQSKIVIIAGKTGTAQISQGGLGYRAGQTRHNVSFCGYFPADNPKYSAIVVLTAPEGAPSGGRMAGSIFKKVAERTMLLKSSWSPDRIANDSVIKHPYVPEVKSGNSFALKKVIEELAIPVDNPEFRGWVKQTHNEGKLLSLDTYKIQKGLVPDVSGMGVKDAFYMLGTLGLDVRVKGRGKVVAQSLKPGTLLKEGSIIELELQ</sequence>
<comment type="subcellular location">
    <subcellularLocation>
        <location evidence="1">Membrane</location>
    </subcellularLocation>
</comment>
<accession>A0A644V0X4</accession>
<gene>
    <name evidence="5" type="primary">ftsI_4</name>
    <name evidence="5" type="ORF">SDC9_30954</name>
</gene>
<protein>
    <submittedName>
        <fullName evidence="5">Peptidoglycan D,D-transpeptidase FtsI</fullName>
        <ecNumber evidence="5">3.4.16.4</ecNumber>
    </submittedName>
</protein>
<dbReference type="InterPro" id="IPR005311">
    <property type="entry name" value="PBP_dimer"/>
</dbReference>
<dbReference type="Pfam" id="PF00905">
    <property type="entry name" value="Transpeptidase"/>
    <property type="match status" value="1"/>
</dbReference>
<dbReference type="Pfam" id="PF03717">
    <property type="entry name" value="PBP_dimer"/>
    <property type="match status" value="1"/>
</dbReference>
<dbReference type="Gene3D" id="3.90.1310.10">
    <property type="entry name" value="Penicillin-binding protein 2a (Domain 2)"/>
    <property type="match status" value="1"/>
</dbReference>
<reference evidence="5" key="1">
    <citation type="submission" date="2019-08" db="EMBL/GenBank/DDBJ databases">
        <authorList>
            <person name="Kucharzyk K."/>
            <person name="Murdoch R.W."/>
            <person name="Higgins S."/>
            <person name="Loffler F."/>
        </authorList>
    </citation>
    <scope>NUCLEOTIDE SEQUENCE</scope>
</reference>
<dbReference type="Gene3D" id="3.40.710.10">
    <property type="entry name" value="DD-peptidase/beta-lactamase superfamily"/>
    <property type="match status" value="1"/>
</dbReference>
<evidence type="ECO:0000259" key="4">
    <source>
        <dbReference type="PROSITE" id="PS51178"/>
    </source>
</evidence>
<dbReference type="SUPFAM" id="SSF54184">
    <property type="entry name" value="Penicillin-binding protein 2x (pbp-2x), c-terminal domain"/>
    <property type="match status" value="1"/>
</dbReference>
<keyword evidence="5" id="KW-0378">Hydrolase</keyword>
<dbReference type="SMART" id="SM00740">
    <property type="entry name" value="PASTA"/>
    <property type="match status" value="1"/>
</dbReference>
<keyword evidence="5" id="KW-0121">Carboxypeptidase</keyword>
<proteinExistence type="predicted"/>
<dbReference type="EC" id="3.4.16.4" evidence="5"/>
<keyword evidence="2 3" id="KW-0472">Membrane</keyword>
<dbReference type="AlphaFoldDB" id="A0A644V0X4"/>
<dbReference type="EMBL" id="VSSQ01000198">
    <property type="protein sequence ID" value="MPL84988.1"/>
    <property type="molecule type" value="Genomic_DNA"/>
</dbReference>
<dbReference type="InterPro" id="IPR050515">
    <property type="entry name" value="Beta-lactam/transpept"/>
</dbReference>
<feature type="transmembrane region" description="Helical" evidence="3">
    <location>
        <begin position="12"/>
        <end position="31"/>
    </location>
</feature>
<keyword evidence="3" id="KW-0812">Transmembrane</keyword>
<evidence type="ECO:0000313" key="5">
    <source>
        <dbReference type="EMBL" id="MPL84988.1"/>
    </source>
</evidence>
<evidence type="ECO:0000256" key="1">
    <source>
        <dbReference type="ARBA" id="ARBA00004370"/>
    </source>
</evidence>
<dbReference type="Gene3D" id="3.30.450.330">
    <property type="match status" value="1"/>
</dbReference>
<dbReference type="GO" id="GO:0005886">
    <property type="term" value="C:plasma membrane"/>
    <property type="evidence" value="ECO:0007669"/>
    <property type="project" value="TreeGrafter"/>
</dbReference>
<dbReference type="InterPro" id="IPR005543">
    <property type="entry name" value="PASTA_dom"/>
</dbReference>
<organism evidence="5">
    <name type="scientific">bioreactor metagenome</name>
    <dbReference type="NCBI Taxonomy" id="1076179"/>
    <lineage>
        <taxon>unclassified sequences</taxon>
        <taxon>metagenomes</taxon>
        <taxon>ecological metagenomes</taxon>
    </lineage>
</organism>
<comment type="caution">
    <text evidence="5">The sequence shown here is derived from an EMBL/GenBank/DDBJ whole genome shotgun (WGS) entry which is preliminary data.</text>
</comment>
<keyword evidence="3" id="KW-1133">Transmembrane helix</keyword>
<dbReference type="InterPro" id="IPR012338">
    <property type="entry name" value="Beta-lactam/transpept-like"/>
</dbReference>
<dbReference type="SUPFAM" id="SSF56601">
    <property type="entry name" value="beta-lactamase/transpeptidase-like"/>
    <property type="match status" value="1"/>
</dbReference>
<feature type="domain" description="PASTA" evidence="4">
    <location>
        <begin position="655"/>
        <end position="713"/>
    </location>
</feature>
<evidence type="ECO:0000256" key="3">
    <source>
        <dbReference type="SAM" id="Phobius"/>
    </source>
</evidence>
<keyword evidence="5" id="KW-0645">Protease</keyword>
<dbReference type="GO" id="GO:0071555">
    <property type="term" value="P:cell wall organization"/>
    <property type="evidence" value="ECO:0007669"/>
    <property type="project" value="TreeGrafter"/>
</dbReference>
<evidence type="ECO:0000256" key="2">
    <source>
        <dbReference type="ARBA" id="ARBA00023136"/>
    </source>
</evidence>
<dbReference type="Pfam" id="PF03793">
    <property type="entry name" value="PASTA"/>
    <property type="match status" value="1"/>
</dbReference>
<dbReference type="PANTHER" id="PTHR30627">
    <property type="entry name" value="PEPTIDOGLYCAN D,D-TRANSPEPTIDASE"/>
    <property type="match status" value="1"/>
</dbReference>